<evidence type="ECO:0000313" key="2">
    <source>
        <dbReference type="EMBL" id="PIL28837.1"/>
    </source>
</evidence>
<feature type="compositionally biased region" description="Basic and acidic residues" evidence="1">
    <location>
        <begin position="269"/>
        <end position="292"/>
    </location>
</feature>
<feature type="compositionally biased region" description="Low complexity" evidence="1">
    <location>
        <begin position="1"/>
        <end position="18"/>
    </location>
</feature>
<feature type="compositionally biased region" description="Polar residues" evidence="1">
    <location>
        <begin position="97"/>
        <end position="120"/>
    </location>
</feature>
<dbReference type="EMBL" id="AYKW01000023">
    <property type="protein sequence ID" value="PIL28837.1"/>
    <property type="molecule type" value="Genomic_DNA"/>
</dbReference>
<reference evidence="2 3" key="1">
    <citation type="journal article" date="2015" name="Sci. Rep.">
        <title>Chromosome-level genome map provides insights into diverse defense mechanisms in the medicinal fungus Ganoderma sinense.</title>
        <authorList>
            <person name="Zhu Y."/>
            <person name="Xu J."/>
            <person name="Sun C."/>
            <person name="Zhou S."/>
            <person name="Xu H."/>
            <person name="Nelson D.R."/>
            <person name="Qian J."/>
            <person name="Song J."/>
            <person name="Luo H."/>
            <person name="Xiang L."/>
            <person name="Li Y."/>
            <person name="Xu Z."/>
            <person name="Ji A."/>
            <person name="Wang L."/>
            <person name="Lu S."/>
            <person name="Hayward A."/>
            <person name="Sun W."/>
            <person name="Li X."/>
            <person name="Schwartz D.C."/>
            <person name="Wang Y."/>
            <person name="Chen S."/>
        </authorList>
    </citation>
    <scope>NUCLEOTIDE SEQUENCE [LARGE SCALE GENOMIC DNA]</scope>
    <source>
        <strain evidence="2 3">ZZ0214-1</strain>
    </source>
</reference>
<dbReference type="OrthoDB" id="5327923at2759"/>
<feature type="compositionally biased region" description="Polar residues" evidence="1">
    <location>
        <begin position="55"/>
        <end position="72"/>
    </location>
</feature>
<feature type="region of interest" description="Disordered" evidence="1">
    <location>
        <begin position="269"/>
        <end position="348"/>
    </location>
</feature>
<protein>
    <submittedName>
        <fullName evidence="2">Uncharacterized protein</fullName>
    </submittedName>
</protein>
<feature type="compositionally biased region" description="Low complexity" evidence="1">
    <location>
        <begin position="73"/>
        <end position="88"/>
    </location>
</feature>
<proteinExistence type="predicted"/>
<dbReference type="AlphaFoldDB" id="A0A2G8S528"/>
<feature type="compositionally biased region" description="Polar residues" evidence="1">
    <location>
        <begin position="541"/>
        <end position="553"/>
    </location>
</feature>
<organism evidence="2 3">
    <name type="scientific">Ganoderma sinense ZZ0214-1</name>
    <dbReference type="NCBI Taxonomy" id="1077348"/>
    <lineage>
        <taxon>Eukaryota</taxon>
        <taxon>Fungi</taxon>
        <taxon>Dikarya</taxon>
        <taxon>Basidiomycota</taxon>
        <taxon>Agaricomycotina</taxon>
        <taxon>Agaricomycetes</taxon>
        <taxon>Polyporales</taxon>
        <taxon>Polyporaceae</taxon>
        <taxon>Ganoderma</taxon>
    </lineage>
</organism>
<evidence type="ECO:0000313" key="3">
    <source>
        <dbReference type="Proteomes" id="UP000230002"/>
    </source>
</evidence>
<name>A0A2G8S528_9APHY</name>
<keyword evidence="3" id="KW-1185">Reference proteome</keyword>
<gene>
    <name evidence="2" type="ORF">GSI_08882</name>
</gene>
<feature type="region of interest" description="Disordered" evidence="1">
    <location>
        <begin position="1"/>
        <end position="123"/>
    </location>
</feature>
<feature type="region of interest" description="Disordered" evidence="1">
    <location>
        <begin position="538"/>
        <end position="580"/>
    </location>
</feature>
<dbReference type="STRING" id="1077348.A0A2G8S528"/>
<accession>A0A2G8S528</accession>
<comment type="caution">
    <text evidence="2">The sequence shown here is derived from an EMBL/GenBank/DDBJ whole genome shotgun (WGS) entry which is preliminary data.</text>
</comment>
<evidence type="ECO:0000256" key="1">
    <source>
        <dbReference type="SAM" id="MobiDB-lite"/>
    </source>
</evidence>
<dbReference type="Proteomes" id="UP000230002">
    <property type="component" value="Unassembled WGS sequence"/>
</dbReference>
<sequence length="921" mass="101016">MPRSLISSLENDSSDSASPRSLENLMVRKAAGKEPAPVPYSHIQNSSSHAEDSQDFTCTSSGLPSPPMNSYFTPASGASTSAGPASGTMHPHPRRNAGTSTPSTHPNGGSSRAETSSIPRTPTEDLDLYSIAGLPVLDQSIPANELPDELIVHDAHDLPYPVRYVRVTPLAKGPRLYAVPVRDPTEAHSGHPRRVAQLHLANDNHVGAESGHGHSAVFRAPLTLPVAAGSEVATRMRVVAKTPAPVCGSHRQLHQEARMYHAFPRELAEASTRHRGDASPKRGDDERQRAARDVSGSEGSSGGQKRRLSFREQLNKLRRKPKKLDEEVIVETPASQPAVSREGDQVPKSVDAPPVVPKFFGYYLLLKPDGRVFFELSEGHGECGEDGMCGVAWPPAILLIEDCGEPWLFADAHRWECYRLLDGLHDAGFVAGQLALTAWTEKMLVQPGPLTAPREARSYATPSFRLVDFGRAQCRQMGFEEHWQEWCDHDLDAPPVLNHPADASSRFCLPPPQSSPFPPINNSQHFKMPALTCRVALGDDPSSSDSGNETVTANPGRATHARANPKGARKGKKPFLGENPFSTEGLPKLEDFVDMDDLPELLIVYDKSNITNRASRRPKPEPLLFRRAYPKIPHKATSPRRGFLFLDEANAIASGRRSAVHRAPLVATLGEANGQQRKRVTVAVKTANSDCRSHHLLREEAKGYAAFPREFFTPSKPIPADGPLPVRSSPPAMRPRGMFPGWGVAMRPKSPEPERVDPPIAPRFYGFYVPVNPDGKSLVRCHSSCNDFANSDCPVPNWAKSLLLMEDCGEPIDSLSMPYKHRDECFELVQRMHRQGFSHGHAHPRNMLVQPGPLSVPPTLRSMATPSFRLVSFGRWRGLSLPLPMESALGAKRAFEKGRERDVCMAMDELRVGHSDSSDDD</sequence>